<dbReference type="Proteomes" id="UP000076532">
    <property type="component" value="Unassembled WGS sequence"/>
</dbReference>
<dbReference type="AlphaFoldDB" id="A0A165XI55"/>
<keyword evidence="2" id="KW-1185">Reference proteome</keyword>
<proteinExistence type="predicted"/>
<dbReference type="OrthoDB" id="3046363at2759"/>
<evidence type="ECO:0000313" key="2">
    <source>
        <dbReference type="Proteomes" id="UP000076532"/>
    </source>
</evidence>
<sequence length="439" mass="49880">MSHISFAGGTRIPHPHYIPVSRFPHELLAEILLLCASLRYDSVTKRNYALFPSHVCRHWRSTALSTPALWTFILFQCEREADIIRESDCARVWLSRSAQRPLSIEVVAGVSKACSEAALRVVTPHCTRWKAITSVLPMDPHIWCEVAGSLPLLESANLSYGTGEAFAIAPRLRHLQLQLEKPPRFVPVKLPWTQLVHLELNILDNYGRSHIRMILQQASNIASLKICAFRRTGLLPESTILTLPNISTFEILGDDDNLIKWFLDGLVLPGLRVLSLPEQWICATSLLSRSGCNLSSFDIHINNMFGFLELGKLPRNNSLPNLLVRVERVDYWNMVVRSLTYHRGVTRFSNLRSLEMSFFVLPTRPVFMDRFADMVESRWRCEDLDLNSESPGCSKLNRVKLVVLDDVSIHRAAIARLRTFAAEGLNITIYFGIDQEQLI</sequence>
<dbReference type="SUPFAM" id="SSF52047">
    <property type="entry name" value="RNI-like"/>
    <property type="match status" value="1"/>
</dbReference>
<gene>
    <name evidence="1" type="ORF">FIBSPDRAFT_1052313</name>
</gene>
<evidence type="ECO:0000313" key="1">
    <source>
        <dbReference type="EMBL" id="KZP08566.1"/>
    </source>
</evidence>
<reference evidence="1 2" key="1">
    <citation type="journal article" date="2016" name="Mol. Biol. Evol.">
        <title>Comparative Genomics of Early-Diverging Mushroom-Forming Fungi Provides Insights into the Origins of Lignocellulose Decay Capabilities.</title>
        <authorList>
            <person name="Nagy L.G."/>
            <person name="Riley R."/>
            <person name="Tritt A."/>
            <person name="Adam C."/>
            <person name="Daum C."/>
            <person name="Floudas D."/>
            <person name="Sun H."/>
            <person name="Yadav J.S."/>
            <person name="Pangilinan J."/>
            <person name="Larsson K.H."/>
            <person name="Matsuura K."/>
            <person name="Barry K."/>
            <person name="Labutti K."/>
            <person name="Kuo R."/>
            <person name="Ohm R.A."/>
            <person name="Bhattacharya S.S."/>
            <person name="Shirouzu T."/>
            <person name="Yoshinaga Y."/>
            <person name="Martin F.M."/>
            <person name="Grigoriev I.V."/>
            <person name="Hibbett D.S."/>
        </authorList>
    </citation>
    <scope>NUCLEOTIDE SEQUENCE [LARGE SCALE GENOMIC DNA]</scope>
    <source>
        <strain evidence="1 2">CBS 109695</strain>
    </source>
</reference>
<protein>
    <submittedName>
        <fullName evidence="1">Uncharacterized protein</fullName>
    </submittedName>
</protein>
<dbReference type="EMBL" id="KV417718">
    <property type="protein sequence ID" value="KZP08566.1"/>
    <property type="molecule type" value="Genomic_DNA"/>
</dbReference>
<accession>A0A165XI55</accession>
<name>A0A165XI55_9AGAM</name>
<organism evidence="1 2">
    <name type="scientific">Athelia psychrophila</name>
    <dbReference type="NCBI Taxonomy" id="1759441"/>
    <lineage>
        <taxon>Eukaryota</taxon>
        <taxon>Fungi</taxon>
        <taxon>Dikarya</taxon>
        <taxon>Basidiomycota</taxon>
        <taxon>Agaricomycotina</taxon>
        <taxon>Agaricomycetes</taxon>
        <taxon>Agaricomycetidae</taxon>
        <taxon>Atheliales</taxon>
        <taxon>Atheliaceae</taxon>
        <taxon>Athelia</taxon>
    </lineage>
</organism>